<gene>
    <name evidence="2" type="ORF">GCM10007088_08300</name>
</gene>
<evidence type="ECO:0000256" key="1">
    <source>
        <dbReference type="SAM" id="MobiDB-lite"/>
    </source>
</evidence>
<comment type="caution">
    <text evidence="2">The sequence shown here is derived from an EMBL/GenBank/DDBJ whole genome shotgun (WGS) entry which is preliminary data.</text>
</comment>
<accession>A0ABQ2H7M5</accession>
<protein>
    <recommendedName>
        <fullName evidence="4">Cell division protein FtsQ</fullName>
    </recommendedName>
</protein>
<dbReference type="EMBL" id="BMPU01000002">
    <property type="protein sequence ID" value="GGM51995.1"/>
    <property type="molecule type" value="Genomic_DNA"/>
</dbReference>
<evidence type="ECO:0000313" key="2">
    <source>
        <dbReference type="EMBL" id="GGM51995.1"/>
    </source>
</evidence>
<sequence>MKNRAFVRNLLLLLLSVSLIGGIAYLLIRSPRVTSTDRCEAVTVEIKTEAGGEPLFLTGDRITDELARRGIQLRGKRLDSIDLRKIERTLLSMPIYKRAEAFIAPSSSSVQIRLTEKHPLYIVQEPSGKSYYVTQGKGTITVNPTFAAYLPIVSGAVDLKMATGPVYDLMAALREDPYFTDYFGQVYVDETDGIVLIPRIGTTRVIIGRESNWSEKLRKWRIFAESVLPKRGMNAFSYVNLDYGTQIIACSRYAPEGETFDEEGEVVAAPAPAPAPTPALSPKPAPVANAAPAPKKPTAVEKPREKAKETPKDKPKDKPASKPSDKAKTDKKEPKKDPKKDPKKPAPQQAPTPKKPNKPAEKGKPNKPQKK</sequence>
<feature type="compositionally biased region" description="Low complexity" evidence="1">
    <location>
        <begin position="286"/>
        <end position="297"/>
    </location>
</feature>
<feature type="compositionally biased region" description="Pro residues" evidence="1">
    <location>
        <begin position="271"/>
        <end position="285"/>
    </location>
</feature>
<organism evidence="2 3">
    <name type="scientific">Porphyromonas pasteri</name>
    <dbReference type="NCBI Taxonomy" id="1583331"/>
    <lineage>
        <taxon>Bacteria</taxon>
        <taxon>Pseudomonadati</taxon>
        <taxon>Bacteroidota</taxon>
        <taxon>Bacteroidia</taxon>
        <taxon>Bacteroidales</taxon>
        <taxon>Porphyromonadaceae</taxon>
        <taxon>Porphyromonas</taxon>
    </lineage>
</organism>
<reference evidence="3" key="1">
    <citation type="journal article" date="2019" name="Int. J. Syst. Evol. Microbiol.">
        <title>The Global Catalogue of Microorganisms (GCM) 10K type strain sequencing project: providing services to taxonomists for standard genome sequencing and annotation.</title>
        <authorList>
            <consortium name="The Broad Institute Genomics Platform"/>
            <consortium name="The Broad Institute Genome Sequencing Center for Infectious Disease"/>
            <person name="Wu L."/>
            <person name="Ma J."/>
        </authorList>
    </citation>
    <scope>NUCLEOTIDE SEQUENCE [LARGE SCALE GENOMIC DNA]</scope>
    <source>
        <strain evidence="3">JCM 30531</strain>
    </source>
</reference>
<feature type="region of interest" description="Disordered" evidence="1">
    <location>
        <begin position="261"/>
        <end position="371"/>
    </location>
</feature>
<proteinExistence type="predicted"/>
<feature type="compositionally biased region" description="Basic and acidic residues" evidence="1">
    <location>
        <begin position="298"/>
        <end position="344"/>
    </location>
</feature>
<name>A0ABQ2H7M5_9PORP</name>
<keyword evidence="3" id="KW-1185">Reference proteome</keyword>
<evidence type="ECO:0008006" key="4">
    <source>
        <dbReference type="Google" id="ProtNLM"/>
    </source>
</evidence>
<dbReference type="Proteomes" id="UP000653477">
    <property type="component" value="Unassembled WGS sequence"/>
</dbReference>
<evidence type="ECO:0000313" key="3">
    <source>
        <dbReference type="Proteomes" id="UP000653477"/>
    </source>
</evidence>
<dbReference type="RefSeq" id="WP_188807867.1">
    <property type="nucleotide sequence ID" value="NZ_BMPU01000002.1"/>
</dbReference>